<gene>
    <name evidence="1" type="ORF">SDC9_103671</name>
</gene>
<sequence>MRSSVQQKGQSLLAPYYLVYMGEGGEPVLGYMQGKRCLDYLKKLCQGKTEVLAELAQNLKKETKNYAYMKAYSSAFQLAIESVIGKSQEVGAASFFSTELVSLNAEGVTSQSDFDIVAFVVVKRK</sequence>
<proteinExistence type="predicted"/>
<protein>
    <submittedName>
        <fullName evidence="1">Uncharacterized protein</fullName>
    </submittedName>
</protein>
<dbReference type="AlphaFoldDB" id="A0A645AUC4"/>
<accession>A0A645AUC4</accession>
<organism evidence="1">
    <name type="scientific">bioreactor metagenome</name>
    <dbReference type="NCBI Taxonomy" id="1076179"/>
    <lineage>
        <taxon>unclassified sequences</taxon>
        <taxon>metagenomes</taxon>
        <taxon>ecological metagenomes</taxon>
    </lineage>
</organism>
<evidence type="ECO:0000313" key="1">
    <source>
        <dbReference type="EMBL" id="MPM56855.1"/>
    </source>
</evidence>
<comment type="caution">
    <text evidence="1">The sequence shown here is derived from an EMBL/GenBank/DDBJ whole genome shotgun (WGS) entry which is preliminary data.</text>
</comment>
<reference evidence="1" key="1">
    <citation type="submission" date="2019-08" db="EMBL/GenBank/DDBJ databases">
        <authorList>
            <person name="Kucharzyk K."/>
            <person name="Murdoch R.W."/>
            <person name="Higgins S."/>
            <person name="Loffler F."/>
        </authorList>
    </citation>
    <scope>NUCLEOTIDE SEQUENCE</scope>
</reference>
<name>A0A645AUC4_9ZZZZ</name>
<dbReference type="EMBL" id="VSSQ01015961">
    <property type="protein sequence ID" value="MPM56855.1"/>
    <property type="molecule type" value="Genomic_DNA"/>
</dbReference>